<dbReference type="NCBIfam" id="TIGR00004">
    <property type="entry name" value="Rid family detoxifying hydrolase"/>
    <property type="match status" value="1"/>
</dbReference>
<sequence>MNVFVKNVQTDKAPKAIGPYSQATKLGDFVYLSGQVALDPQTGALAGESIEEQTHQVMKNIGAILSELGLRYDHIMKTTVFLKDLNDFQAFNEVYASYFDDQYPARSCIAVADIPAGSKVEVECLVIDTLVYEQQMAAQQSGCSSCSGGCESGSCGGC</sequence>
<dbReference type="InterPro" id="IPR006056">
    <property type="entry name" value="RidA"/>
</dbReference>
<dbReference type="InterPro" id="IPR035959">
    <property type="entry name" value="RutC-like_sf"/>
</dbReference>
<comment type="caution">
    <text evidence="2">The sequence shown here is derived from an EMBL/GenBank/DDBJ whole genome shotgun (WGS) entry which is preliminary data.</text>
</comment>
<dbReference type="PANTHER" id="PTHR11803">
    <property type="entry name" value="2-IMINOBUTANOATE/2-IMINOPROPANOATE DEAMINASE RIDA"/>
    <property type="match status" value="1"/>
</dbReference>
<dbReference type="CDD" id="cd00448">
    <property type="entry name" value="YjgF_YER057c_UK114_family"/>
    <property type="match status" value="1"/>
</dbReference>
<dbReference type="InterPro" id="IPR006058">
    <property type="entry name" value="2Fe2S_fd_BS"/>
</dbReference>
<proteinExistence type="inferred from homology"/>
<comment type="similarity">
    <text evidence="1">Belongs to the RutC family.</text>
</comment>
<protein>
    <submittedName>
        <fullName evidence="2">RidA family protein</fullName>
    </submittedName>
</protein>
<dbReference type="RefSeq" id="WP_289608156.1">
    <property type="nucleotide sequence ID" value="NZ_JAUDCG010000040.1"/>
</dbReference>
<dbReference type="Proteomes" id="UP001529340">
    <property type="component" value="Unassembled WGS sequence"/>
</dbReference>
<dbReference type="EMBL" id="JAUDCG010000040">
    <property type="protein sequence ID" value="MDM8157711.1"/>
    <property type="molecule type" value="Genomic_DNA"/>
</dbReference>
<keyword evidence="3" id="KW-1185">Reference proteome</keyword>
<gene>
    <name evidence="2" type="ORF">QUV96_08680</name>
</gene>
<dbReference type="PANTHER" id="PTHR11803:SF58">
    <property type="entry name" value="PROTEIN HMF1-RELATED"/>
    <property type="match status" value="1"/>
</dbReference>
<reference evidence="2 3" key="3">
    <citation type="submission" date="2023-06" db="EMBL/GenBank/DDBJ databases">
        <authorList>
            <person name="Zeman M."/>
            <person name="Kubasova T."/>
            <person name="Jahodarova E."/>
            <person name="Nykrynova M."/>
            <person name="Rychlik I."/>
        </authorList>
    </citation>
    <scope>NUCLEOTIDE SEQUENCE [LARGE SCALE GENOMIC DNA]</scope>
    <source>
        <strain evidence="2 3">ET39</strain>
    </source>
</reference>
<reference evidence="2 3" key="2">
    <citation type="submission" date="2023-06" db="EMBL/GenBank/DDBJ databases">
        <title>Identification and characterization of horizontal gene transfer across gut microbiota members of farm animals based on homology search.</title>
        <authorList>
            <person name="Schwarzerova J."/>
            <person name="Nykrynova M."/>
            <person name="Jureckova K."/>
            <person name="Cejkova D."/>
            <person name="Rychlik I."/>
        </authorList>
    </citation>
    <scope>NUCLEOTIDE SEQUENCE [LARGE SCALE GENOMIC DNA]</scope>
    <source>
        <strain evidence="2 3">ET39</strain>
    </source>
</reference>
<evidence type="ECO:0000313" key="2">
    <source>
        <dbReference type="EMBL" id="MDM8157711.1"/>
    </source>
</evidence>
<evidence type="ECO:0000313" key="3">
    <source>
        <dbReference type="Proteomes" id="UP001529340"/>
    </source>
</evidence>
<dbReference type="SUPFAM" id="SSF55298">
    <property type="entry name" value="YjgF-like"/>
    <property type="match status" value="1"/>
</dbReference>
<dbReference type="Pfam" id="PF01042">
    <property type="entry name" value="Ribonuc_L-PSP"/>
    <property type="match status" value="1"/>
</dbReference>
<dbReference type="PROSITE" id="PS00197">
    <property type="entry name" value="2FE2S_FER_1"/>
    <property type="match status" value="1"/>
</dbReference>
<reference evidence="3" key="1">
    <citation type="submission" date="2023-06" db="EMBL/GenBank/DDBJ databases">
        <title>Identification and characterization of horizontal gene transfer across gut microbiota members of farm animals based on homology search.</title>
        <authorList>
            <person name="Zeman M."/>
            <person name="Kubasova T."/>
            <person name="Jahodarova E."/>
            <person name="Nykrynova M."/>
            <person name="Rychlik I."/>
        </authorList>
    </citation>
    <scope>NUCLEOTIDE SEQUENCE [LARGE SCALE GENOMIC DNA]</scope>
    <source>
        <strain evidence="3">ET39</strain>
    </source>
</reference>
<organism evidence="2 3">
    <name type="scientific">Amedibacillus dolichus</name>
    <dbReference type="NCBI Taxonomy" id="31971"/>
    <lineage>
        <taxon>Bacteria</taxon>
        <taxon>Bacillati</taxon>
        <taxon>Bacillota</taxon>
        <taxon>Erysipelotrichia</taxon>
        <taxon>Erysipelotrichales</taxon>
        <taxon>Erysipelotrichaceae</taxon>
        <taxon>Amedibacillus</taxon>
    </lineage>
</organism>
<dbReference type="InterPro" id="IPR006175">
    <property type="entry name" value="YjgF/YER057c/UK114"/>
</dbReference>
<evidence type="ECO:0000256" key="1">
    <source>
        <dbReference type="ARBA" id="ARBA00010552"/>
    </source>
</evidence>
<name>A0ABT7UDK3_9FIRM</name>
<dbReference type="Gene3D" id="3.30.1330.40">
    <property type="entry name" value="RutC-like"/>
    <property type="match status" value="1"/>
</dbReference>
<accession>A0ABT7UDK3</accession>